<feature type="region of interest" description="Disordered" evidence="2">
    <location>
        <begin position="277"/>
        <end position="309"/>
    </location>
</feature>
<reference evidence="4" key="1">
    <citation type="submission" date="2020-06" db="EMBL/GenBank/DDBJ databases">
        <title>Draft genome of Bugula neritina, a colonial animal packing powerful symbionts and potential medicines.</title>
        <authorList>
            <person name="Rayko M."/>
        </authorList>
    </citation>
    <scope>NUCLEOTIDE SEQUENCE [LARGE SCALE GENOMIC DNA]</scope>
    <source>
        <strain evidence="4">Kwan_BN1</strain>
    </source>
</reference>
<dbReference type="InterPro" id="IPR004088">
    <property type="entry name" value="KH_dom_type_1"/>
</dbReference>
<name>A0A7J7JCP1_BUGNE</name>
<dbReference type="Gene3D" id="3.30.1370.10">
    <property type="entry name" value="K Homology domain, type 1"/>
    <property type="match status" value="2"/>
</dbReference>
<evidence type="ECO:0000259" key="3">
    <source>
        <dbReference type="SMART" id="SM00322"/>
    </source>
</evidence>
<feature type="domain" description="K Homology" evidence="3">
    <location>
        <begin position="100"/>
        <end position="164"/>
    </location>
</feature>
<dbReference type="InterPro" id="IPR004087">
    <property type="entry name" value="KH_dom"/>
</dbReference>
<dbReference type="AlphaFoldDB" id="A0A7J7JCP1"/>
<feature type="compositionally biased region" description="Polar residues" evidence="2">
    <location>
        <begin position="300"/>
        <end position="309"/>
    </location>
</feature>
<dbReference type="OrthoDB" id="427410at2759"/>
<organism evidence="4 5">
    <name type="scientific">Bugula neritina</name>
    <name type="common">Brown bryozoan</name>
    <name type="synonym">Sertularia neritina</name>
    <dbReference type="NCBI Taxonomy" id="10212"/>
    <lineage>
        <taxon>Eukaryota</taxon>
        <taxon>Metazoa</taxon>
        <taxon>Spiralia</taxon>
        <taxon>Lophotrochozoa</taxon>
        <taxon>Bryozoa</taxon>
        <taxon>Gymnolaemata</taxon>
        <taxon>Cheilostomatida</taxon>
        <taxon>Flustrina</taxon>
        <taxon>Buguloidea</taxon>
        <taxon>Bugulidae</taxon>
        <taxon>Bugula</taxon>
    </lineage>
</organism>
<proteinExistence type="predicted"/>
<dbReference type="FunFam" id="3.30.1370.10:FF:000012">
    <property type="entry name" value="Mex-3 RNA-binding family member D"/>
    <property type="match status" value="1"/>
</dbReference>
<dbReference type="Pfam" id="PF00013">
    <property type="entry name" value="KH_1"/>
    <property type="match status" value="1"/>
</dbReference>
<dbReference type="SMART" id="SM00322">
    <property type="entry name" value="KH"/>
    <property type="match status" value="2"/>
</dbReference>
<dbReference type="PANTHER" id="PTHR23285:SF3">
    <property type="entry name" value="RNA-BINDING PROTEIN MEX3D"/>
    <property type="match status" value="1"/>
</dbReference>
<sequence length="309" mass="33732">MTENVRVDSSFHVAEIVGKQGVKIKKIRASTNTWIKTPARGQDPVFIISGRREGVEQAKQEILAAAARVAKLKEMRSRQPSSSIGYITSGLDQSSSTEKTITQIKVSVPPSVVGLITKAMITEISQTTSTCIRAPVSHKQPIYEIQGNQFSVMEARDKILALVKHILDEDYIQKLMTKLPIHDSTSAAVSTTPTQHNFTRLRSFSPQMLGTISPLHINSSSQQVYSDLLSPYPVVPGAVDSALPLANVPRPSPYHSSISPQSALPQLMTFGSMPLTQYQSHDSRNSTPIMFSPSLPPATADSSTGYRNF</sequence>
<dbReference type="SUPFAM" id="SSF54791">
    <property type="entry name" value="Eukaryotic type KH-domain (KH-domain type I)"/>
    <property type="match status" value="1"/>
</dbReference>
<protein>
    <submittedName>
        <fullName evidence="4">MEX3C</fullName>
    </submittedName>
</protein>
<evidence type="ECO:0000256" key="1">
    <source>
        <dbReference type="PROSITE-ProRule" id="PRU00117"/>
    </source>
</evidence>
<feature type="domain" description="K Homology" evidence="3">
    <location>
        <begin position="1"/>
        <end position="67"/>
    </location>
</feature>
<dbReference type="Proteomes" id="UP000593567">
    <property type="component" value="Unassembled WGS sequence"/>
</dbReference>
<keyword evidence="1" id="KW-0694">RNA-binding</keyword>
<evidence type="ECO:0000313" key="5">
    <source>
        <dbReference type="Proteomes" id="UP000593567"/>
    </source>
</evidence>
<keyword evidence="5" id="KW-1185">Reference proteome</keyword>
<dbReference type="InterPro" id="IPR047227">
    <property type="entry name" value="MEX3"/>
</dbReference>
<evidence type="ECO:0000313" key="4">
    <source>
        <dbReference type="EMBL" id="KAF6023381.1"/>
    </source>
</evidence>
<dbReference type="InterPro" id="IPR036612">
    <property type="entry name" value="KH_dom_type_1_sf"/>
</dbReference>
<dbReference type="PROSITE" id="PS50084">
    <property type="entry name" value="KH_TYPE_1"/>
    <property type="match status" value="1"/>
</dbReference>
<gene>
    <name evidence="4" type="ORF">EB796_018298</name>
</gene>
<feature type="compositionally biased region" description="Polar residues" evidence="2">
    <location>
        <begin position="277"/>
        <end position="289"/>
    </location>
</feature>
<evidence type="ECO:0000256" key="2">
    <source>
        <dbReference type="SAM" id="MobiDB-lite"/>
    </source>
</evidence>
<dbReference type="EMBL" id="VXIV02002723">
    <property type="protein sequence ID" value="KAF6023381.1"/>
    <property type="molecule type" value="Genomic_DNA"/>
</dbReference>
<accession>A0A7J7JCP1</accession>
<dbReference type="PANTHER" id="PTHR23285">
    <property type="entry name" value="RING FINGER AND KH DOMAIN CONTAINING PROTEIN 1"/>
    <property type="match status" value="1"/>
</dbReference>
<comment type="caution">
    <text evidence="4">The sequence shown here is derived from an EMBL/GenBank/DDBJ whole genome shotgun (WGS) entry which is preliminary data.</text>
</comment>
<dbReference type="GO" id="GO:0003723">
    <property type="term" value="F:RNA binding"/>
    <property type="evidence" value="ECO:0007669"/>
    <property type="project" value="UniProtKB-UniRule"/>
</dbReference>